<dbReference type="Proteomes" id="UP000831534">
    <property type="component" value="Chromosome"/>
</dbReference>
<reference evidence="1" key="2">
    <citation type="submission" date="2024-09" db="EMBL/GenBank/DDBJ databases">
        <authorList>
            <person name="Veyrier F.J."/>
        </authorList>
    </citation>
    <scope>NUCLEOTIDE SEQUENCE</scope>
    <source>
        <strain evidence="1">17694</strain>
    </source>
</reference>
<evidence type="ECO:0000313" key="1">
    <source>
        <dbReference type="EMBL" id="UOP04690.2"/>
    </source>
</evidence>
<evidence type="ECO:0000313" key="2">
    <source>
        <dbReference type="Proteomes" id="UP000831534"/>
    </source>
</evidence>
<keyword evidence="2" id="KW-1185">Reference proteome</keyword>
<dbReference type="RefSeq" id="WP_156900939.1">
    <property type="nucleotide sequence ID" value="NZ_CP091521.1"/>
</dbReference>
<accession>A0A8T9MS12</accession>
<reference evidence="1" key="1">
    <citation type="journal article" date="2022" name="Res Sq">
        <title>Evolution of multicellular longitudinally dividing oral cavity symbionts (Neisseriaceae).</title>
        <authorList>
            <person name="Nyongesa S."/>
            <person name="Weber P."/>
            <person name="Bernet E."/>
            <person name="Pullido F."/>
            <person name="Nieckarz M."/>
            <person name="Delaby M."/>
            <person name="Nieves C."/>
            <person name="Viehboeck T."/>
            <person name="Krause N."/>
            <person name="Rivera-Millot A."/>
            <person name="Nakamura A."/>
            <person name="Vischer N."/>
            <person name="VanNieuwenhze M."/>
            <person name="Brun Y."/>
            <person name="Cava F."/>
            <person name="Bulgheresi S."/>
            <person name="Veyrier F."/>
        </authorList>
    </citation>
    <scope>NUCLEOTIDE SEQUENCE</scope>
    <source>
        <strain evidence="1">17694</strain>
    </source>
</reference>
<gene>
    <name evidence="1" type="ORF">LVJ77_10935</name>
</gene>
<dbReference type="EMBL" id="CP091521">
    <property type="protein sequence ID" value="UOP04690.2"/>
    <property type="molecule type" value="Genomic_DNA"/>
</dbReference>
<organism evidence="1 2">
    <name type="scientific">Conchiformibius kuhniae</name>
    <dbReference type="NCBI Taxonomy" id="211502"/>
    <lineage>
        <taxon>Bacteria</taxon>
        <taxon>Pseudomonadati</taxon>
        <taxon>Pseudomonadota</taxon>
        <taxon>Betaproteobacteria</taxon>
        <taxon>Neisseriales</taxon>
        <taxon>Neisseriaceae</taxon>
        <taxon>Conchiformibius</taxon>
    </lineage>
</organism>
<name>A0A8T9MS12_9NEIS</name>
<sequence>MTVRRSAVVQVSAGDAAAREQTSTDIKFYPRILSRADRDTVRQCFNSFACRK</sequence>
<dbReference type="AlphaFoldDB" id="A0A8T9MS12"/>
<proteinExistence type="predicted"/>
<protein>
    <submittedName>
        <fullName evidence="1">Uncharacterized protein</fullName>
    </submittedName>
</protein>
<dbReference type="KEGG" id="ckh:LVJ77_10935"/>